<dbReference type="RefSeq" id="WP_058949256.1">
    <property type="nucleotide sequence ID" value="NZ_BBXV01000008.1"/>
</dbReference>
<feature type="binding site" evidence="9">
    <location>
        <position position="139"/>
    </location>
    <ligand>
        <name>4-amino-2-methyl-5-(diphosphooxymethyl)pyrimidine</name>
        <dbReference type="ChEBI" id="CHEBI:57841"/>
    </ligand>
</feature>
<dbReference type="CDD" id="cd00564">
    <property type="entry name" value="TMP_TenI"/>
    <property type="match status" value="1"/>
</dbReference>
<comment type="catalytic activity">
    <reaction evidence="6 9 10">
        <text>4-methyl-5-(2-phosphooxyethyl)-thiazole + 4-amino-2-methyl-5-(diphosphooxymethyl)pyrimidine + H(+) = thiamine phosphate + diphosphate</text>
        <dbReference type="Rhea" id="RHEA:22328"/>
        <dbReference type="ChEBI" id="CHEBI:15378"/>
        <dbReference type="ChEBI" id="CHEBI:33019"/>
        <dbReference type="ChEBI" id="CHEBI:37575"/>
        <dbReference type="ChEBI" id="CHEBI:57841"/>
        <dbReference type="ChEBI" id="CHEBI:58296"/>
        <dbReference type="EC" id="2.5.1.3"/>
    </reaction>
</comment>
<comment type="similarity">
    <text evidence="9 10">Belongs to the thiamine-phosphate synthase family.</text>
</comment>
<evidence type="ECO:0000256" key="2">
    <source>
        <dbReference type="ARBA" id="ARBA00022679"/>
    </source>
</evidence>
<dbReference type="Proteomes" id="UP000052946">
    <property type="component" value="Unassembled WGS sequence"/>
</dbReference>
<feature type="binding site" evidence="9">
    <location>
        <position position="73"/>
    </location>
    <ligand>
        <name>Mg(2+)</name>
        <dbReference type="ChEBI" id="CHEBI:18420"/>
    </ligand>
</feature>
<comment type="cofactor">
    <cofactor evidence="9">
        <name>Mg(2+)</name>
        <dbReference type="ChEBI" id="CHEBI:18420"/>
    </cofactor>
    <text evidence="9">Binds 1 Mg(2+) ion per subunit.</text>
</comment>
<evidence type="ECO:0000256" key="10">
    <source>
        <dbReference type="RuleBase" id="RU003826"/>
    </source>
</evidence>
<dbReference type="InterPro" id="IPR036206">
    <property type="entry name" value="ThiamineP_synth_sf"/>
</dbReference>
<keyword evidence="2 9" id="KW-0808">Transferase</keyword>
<dbReference type="PANTHER" id="PTHR20857:SF15">
    <property type="entry name" value="THIAMINE-PHOSPHATE SYNTHASE"/>
    <property type="match status" value="1"/>
</dbReference>
<evidence type="ECO:0000256" key="6">
    <source>
        <dbReference type="ARBA" id="ARBA00047334"/>
    </source>
</evidence>
<dbReference type="InterPro" id="IPR034291">
    <property type="entry name" value="TMP_synthase"/>
</dbReference>
<evidence type="ECO:0000256" key="4">
    <source>
        <dbReference type="ARBA" id="ARBA00022842"/>
    </source>
</evidence>
<dbReference type="NCBIfam" id="TIGR00693">
    <property type="entry name" value="thiE"/>
    <property type="match status" value="1"/>
</dbReference>
<dbReference type="GO" id="GO:0000287">
    <property type="term" value="F:magnesium ion binding"/>
    <property type="evidence" value="ECO:0007669"/>
    <property type="project" value="UniProtKB-UniRule"/>
</dbReference>
<dbReference type="GO" id="GO:0009228">
    <property type="term" value="P:thiamine biosynthetic process"/>
    <property type="evidence" value="ECO:0007669"/>
    <property type="project" value="UniProtKB-KW"/>
</dbReference>
<dbReference type="GO" id="GO:0005737">
    <property type="term" value="C:cytoplasm"/>
    <property type="evidence" value="ECO:0007669"/>
    <property type="project" value="TreeGrafter"/>
</dbReference>
<protein>
    <recommendedName>
        <fullName evidence="9">Thiamine-phosphate synthase</fullName>
        <shortName evidence="9">TP synthase</shortName>
        <shortName evidence="9">TPS</shortName>
        <ecNumber evidence="9">2.5.1.3</ecNumber>
    </recommendedName>
    <alternativeName>
        <fullName evidence="9">Thiamine-phosphate pyrophosphorylase</fullName>
        <shortName evidence="9">TMP pyrophosphorylase</shortName>
        <shortName evidence="9">TMP-PPase</shortName>
    </alternativeName>
</protein>
<evidence type="ECO:0000256" key="1">
    <source>
        <dbReference type="ARBA" id="ARBA00005165"/>
    </source>
</evidence>
<dbReference type="OrthoDB" id="9812206at2"/>
<evidence type="ECO:0000256" key="5">
    <source>
        <dbReference type="ARBA" id="ARBA00022977"/>
    </source>
</evidence>
<reference evidence="13 14" key="2">
    <citation type="journal article" date="2016" name="Genome Announc.">
        <title>Draft Genome Sequence of Oceanobacillus picturae Heshi-B3, Isolated from Fermented Rice Bran in a Traditional Japanese Seafood Dish.</title>
        <authorList>
            <person name="Akuzawa S."/>
            <person name="Nagaoka J."/>
            <person name="Kanekatsu M."/>
            <person name="Kanesaki Y."/>
            <person name="Suzuki T."/>
        </authorList>
    </citation>
    <scope>NUCLEOTIDE SEQUENCE [LARGE SCALE GENOMIC DNA]</scope>
    <source>
        <strain evidence="13 14">Heshi-B3</strain>
    </source>
</reference>
<dbReference type="UniPathway" id="UPA00060">
    <property type="reaction ID" value="UER00141"/>
</dbReference>
<name>A0A0U9H4A8_9BACI</name>
<gene>
    <name evidence="9" type="primary">thiE</name>
    <name evidence="13" type="ORF">OPHB3_0444</name>
</gene>
<reference evidence="14" key="1">
    <citation type="submission" date="2015-07" db="EMBL/GenBank/DDBJ databases">
        <title>Draft Genome Sequence of Oceanobacillus picturae Heshi-B3 that Was Isolated from Fermented Rice Bran with Aging Salted Mackerel, Which Was Named Heshiko as Traditional Fermented Seafood in Japan.</title>
        <authorList>
            <person name="Akuzawa S."/>
            <person name="Nakagawa J."/>
            <person name="Kanekatsu T."/>
            <person name="Kanesaki Y."/>
            <person name="Suzuki T."/>
        </authorList>
    </citation>
    <scope>NUCLEOTIDE SEQUENCE [LARGE SCALE GENOMIC DNA]</scope>
    <source>
        <strain evidence="14">Heshi-B3</strain>
    </source>
</reference>
<keyword evidence="4 9" id="KW-0460">Magnesium</keyword>
<dbReference type="EMBL" id="BBXV01000008">
    <property type="protein sequence ID" value="GAQ16521.1"/>
    <property type="molecule type" value="Genomic_DNA"/>
</dbReference>
<feature type="binding site" evidence="9">
    <location>
        <begin position="136"/>
        <end position="138"/>
    </location>
    <ligand>
        <name>2-[(2R,5Z)-2-carboxy-4-methylthiazol-5(2H)-ylidene]ethyl phosphate</name>
        <dbReference type="ChEBI" id="CHEBI:62899"/>
    </ligand>
</feature>
<comment type="function">
    <text evidence="9">Condenses 4-methyl-5-(beta-hydroxyethyl)thiazole monophosphate (THZ-P) and 2-methyl-4-amino-5-hydroxymethyl pyrimidine pyrophosphate (HMP-PP) to form thiamine monophosphate (TMP).</text>
</comment>
<keyword evidence="5 9" id="KW-0784">Thiamine biosynthesis</keyword>
<dbReference type="EC" id="2.5.1.3" evidence="9"/>
<dbReference type="Pfam" id="PF02581">
    <property type="entry name" value="TMP-TENI"/>
    <property type="match status" value="1"/>
</dbReference>
<evidence type="ECO:0000256" key="8">
    <source>
        <dbReference type="ARBA" id="ARBA00047883"/>
    </source>
</evidence>
<dbReference type="PANTHER" id="PTHR20857">
    <property type="entry name" value="THIAMINE-PHOSPHATE PYROPHOSPHORYLASE"/>
    <property type="match status" value="1"/>
</dbReference>
<comment type="catalytic activity">
    <reaction evidence="8 9 10">
        <text>2-[(2R,5Z)-2-carboxy-4-methylthiazol-5(2H)-ylidene]ethyl phosphate + 4-amino-2-methyl-5-(diphosphooxymethyl)pyrimidine + 2 H(+) = thiamine phosphate + CO2 + diphosphate</text>
        <dbReference type="Rhea" id="RHEA:47844"/>
        <dbReference type="ChEBI" id="CHEBI:15378"/>
        <dbReference type="ChEBI" id="CHEBI:16526"/>
        <dbReference type="ChEBI" id="CHEBI:33019"/>
        <dbReference type="ChEBI" id="CHEBI:37575"/>
        <dbReference type="ChEBI" id="CHEBI:57841"/>
        <dbReference type="ChEBI" id="CHEBI:62899"/>
        <dbReference type="EC" id="2.5.1.3"/>
    </reaction>
</comment>
<comment type="pathway">
    <text evidence="1 9 11">Cofactor biosynthesis; thiamine diphosphate biosynthesis; thiamine phosphate from 4-amino-2-methyl-5-diphosphomethylpyrimidine and 4-methyl-5-(2-phosphoethyl)-thiazole: step 1/1.</text>
</comment>
<dbReference type="GO" id="GO:0009229">
    <property type="term" value="P:thiamine diphosphate biosynthetic process"/>
    <property type="evidence" value="ECO:0007669"/>
    <property type="project" value="UniProtKB-UniRule"/>
</dbReference>
<evidence type="ECO:0000313" key="14">
    <source>
        <dbReference type="Proteomes" id="UP000052946"/>
    </source>
</evidence>
<dbReference type="Gene3D" id="3.20.20.70">
    <property type="entry name" value="Aldolase class I"/>
    <property type="match status" value="1"/>
</dbReference>
<dbReference type="HAMAP" id="MF_00097">
    <property type="entry name" value="TMP_synthase"/>
    <property type="match status" value="1"/>
</dbReference>
<organism evidence="13 14">
    <name type="scientific">Oceanobacillus picturae</name>
    <dbReference type="NCBI Taxonomy" id="171693"/>
    <lineage>
        <taxon>Bacteria</taxon>
        <taxon>Bacillati</taxon>
        <taxon>Bacillota</taxon>
        <taxon>Bacilli</taxon>
        <taxon>Bacillales</taxon>
        <taxon>Bacillaceae</taxon>
        <taxon>Oceanobacillus</taxon>
    </lineage>
</organism>
<evidence type="ECO:0000313" key="13">
    <source>
        <dbReference type="EMBL" id="GAQ16521.1"/>
    </source>
</evidence>
<sequence>MEAQLLRKYFIMGSQDCERNPVDILTEAAQAGITAFQFREKGPGSLIGLKKVMLGRQLRKICYQHSIPFIVNDDLELAEVLDADGIHVGQDDVNPEEVRARFPDKVIGLSISTLTELEQSPLSVIDYLGAGPIFPTGTKKDAKTPVGTKWISQVRKQLPHLPLVGIGGITTTSARDVMEAGADGVAIISAITKASDIQKAVNQL</sequence>
<dbReference type="AlphaFoldDB" id="A0A0U9H4A8"/>
<dbReference type="InterPro" id="IPR022998">
    <property type="entry name" value="ThiamineP_synth_TenI"/>
</dbReference>
<evidence type="ECO:0000256" key="9">
    <source>
        <dbReference type="HAMAP-Rule" id="MF_00097"/>
    </source>
</evidence>
<comment type="caution">
    <text evidence="13">The sequence shown here is derived from an EMBL/GenBank/DDBJ whole genome shotgun (WGS) entry which is preliminary data.</text>
</comment>
<dbReference type="FunFam" id="3.20.20.70:FF:000096">
    <property type="entry name" value="Thiamine-phosphate synthase"/>
    <property type="match status" value="1"/>
</dbReference>
<feature type="binding site" evidence="9">
    <location>
        <position position="110"/>
    </location>
    <ligand>
        <name>4-amino-2-methyl-5-(diphosphooxymethyl)pyrimidine</name>
        <dbReference type="ChEBI" id="CHEBI:57841"/>
    </ligand>
</feature>
<evidence type="ECO:0000259" key="12">
    <source>
        <dbReference type="Pfam" id="PF02581"/>
    </source>
</evidence>
<feature type="binding site" evidence="9">
    <location>
        <begin position="37"/>
        <end position="41"/>
    </location>
    <ligand>
        <name>4-amino-2-methyl-5-(diphosphooxymethyl)pyrimidine</name>
        <dbReference type="ChEBI" id="CHEBI:57841"/>
    </ligand>
</feature>
<keyword evidence="3 9" id="KW-0479">Metal-binding</keyword>
<comment type="catalytic activity">
    <reaction evidence="7 9 10">
        <text>2-(2-carboxy-4-methylthiazol-5-yl)ethyl phosphate + 4-amino-2-methyl-5-(diphosphooxymethyl)pyrimidine + 2 H(+) = thiamine phosphate + CO2 + diphosphate</text>
        <dbReference type="Rhea" id="RHEA:47848"/>
        <dbReference type="ChEBI" id="CHEBI:15378"/>
        <dbReference type="ChEBI" id="CHEBI:16526"/>
        <dbReference type="ChEBI" id="CHEBI:33019"/>
        <dbReference type="ChEBI" id="CHEBI:37575"/>
        <dbReference type="ChEBI" id="CHEBI:57841"/>
        <dbReference type="ChEBI" id="CHEBI:62890"/>
        <dbReference type="EC" id="2.5.1.3"/>
    </reaction>
</comment>
<evidence type="ECO:0000256" key="3">
    <source>
        <dbReference type="ARBA" id="ARBA00022723"/>
    </source>
</evidence>
<feature type="binding site" evidence="9">
    <location>
        <begin position="188"/>
        <end position="189"/>
    </location>
    <ligand>
        <name>2-[(2R,5Z)-2-carboxy-4-methylthiazol-5(2H)-ylidene]ethyl phosphate</name>
        <dbReference type="ChEBI" id="CHEBI:62899"/>
    </ligand>
</feature>
<feature type="domain" description="Thiamine phosphate synthase/TenI" evidence="12">
    <location>
        <begin position="9"/>
        <end position="191"/>
    </location>
</feature>
<dbReference type="GO" id="GO:0004789">
    <property type="term" value="F:thiamine-phosphate diphosphorylase activity"/>
    <property type="evidence" value="ECO:0007669"/>
    <property type="project" value="UniProtKB-UniRule"/>
</dbReference>
<proteinExistence type="inferred from homology"/>
<feature type="binding site" evidence="9">
    <location>
        <position position="168"/>
    </location>
    <ligand>
        <name>2-[(2R,5Z)-2-carboxy-4-methylthiazol-5(2H)-ylidene]ethyl phosphate</name>
        <dbReference type="ChEBI" id="CHEBI:62899"/>
    </ligand>
</feature>
<evidence type="ECO:0000256" key="11">
    <source>
        <dbReference type="RuleBase" id="RU004253"/>
    </source>
</evidence>
<dbReference type="SUPFAM" id="SSF51391">
    <property type="entry name" value="Thiamin phosphate synthase"/>
    <property type="match status" value="1"/>
</dbReference>
<evidence type="ECO:0000256" key="7">
    <source>
        <dbReference type="ARBA" id="ARBA00047851"/>
    </source>
</evidence>
<dbReference type="InterPro" id="IPR013785">
    <property type="entry name" value="Aldolase_TIM"/>
</dbReference>
<feature type="binding site" evidence="9">
    <location>
        <position position="92"/>
    </location>
    <ligand>
        <name>Mg(2+)</name>
        <dbReference type="ChEBI" id="CHEBI:18420"/>
    </ligand>
</feature>
<feature type="binding site" evidence="9">
    <location>
        <position position="72"/>
    </location>
    <ligand>
        <name>4-amino-2-methyl-5-(diphosphooxymethyl)pyrimidine</name>
        <dbReference type="ChEBI" id="CHEBI:57841"/>
    </ligand>
</feature>
<accession>A0A0U9H4A8</accession>